<dbReference type="EMBL" id="QQTP01000026">
    <property type="protein sequence ID" value="RDJ19858.1"/>
    <property type="molecule type" value="Genomic_DNA"/>
</dbReference>
<keyword evidence="3" id="KW-1185">Reference proteome</keyword>
<dbReference type="AlphaFoldDB" id="A0A370KY13"/>
<dbReference type="Gene3D" id="3.20.20.70">
    <property type="entry name" value="Aldolase class I"/>
    <property type="match status" value="1"/>
</dbReference>
<dbReference type="InterPro" id="IPR022998">
    <property type="entry name" value="ThiamineP_synth_TenI"/>
</dbReference>
<dbReference type="Proteomes" id="UP000255207">
    <property type="component" value="Unassembled WGS sequence"/>
</dbReference>
<gene>
    <name evidence="2" type="ORF">DWE98_27500</name>
</gene>
<organism evidence="2 3">
    <name type="scientific">Bosea caraganae</name>
    <dbReference type="NCBI Taxonomy" id="2763117"/>
    <lineage>
        <taxon>Bacteria</taxon>
        <taxon>Pseudomonadati</taxon>
        <taxon>Pseudomonadota</taxon>
        <taxon>Alphaproteobacteria</taxon>
        <taxon>Hyphomicrobiales</taxon>
        <taxon>Boseaceae</taxon>
        <taxon>Bosea</taxon>
    </lineage>
</organism>
<protein>
    <submittedName>
        <fullName evidence="2">Thiamine phosphate synthase</fullName>
    </submittedName>
</protein>
<dbReference type="InterPro" id="IPR036206">
    <property type="entry name" value="ThiamineP_synth_sf"/>
</dbReference>
<dbReference type="SUPFAM" id="SSF51391">
    <property type="entry name" value="Thiamin phosphate synthase"/>
    <property type="match status" value="1"/>
</dbReference>
<evidence type="ECO:0000259" key="1">
    <source>
        <dbReference type="Pfam" id="PF02581"/>
    </source>
</evidence>
<dbReference type="GO" id="GO:0009228">
    <property type="term" value="P:thiamine biosynthetic process"/>
    <property type="evidence" value="ECO:0007669"/>
    <property type="project" value="UniProtKB-KW"/>
</dbReference>
<reference evidence="3" key="1">
    <citation type="submission" date="2018-07" db="EMBL/GenBank/DDBJ databases">
        <authorList>
            <person name="Safronova V.I."/>
            <person name="Chirak E.R."/>
            <person name="Sazanova A.L."/>
        </authorList>
    </citation>
    <scope>NUCLEOTIDE SEQUENCE [LARGE SCALE GENOMIC DNA]</scope>
    <source>
        <strain evidence="3">RCAM04685</strain>
    </source>
</reference>
<dbReference type="CDD" id="cd00564">
    <property type="entry name" value="TMP_TenI"/>
    <property type="match status" value="1"/>
</dbReference>
<comment type="caution">
    <text evidence="2">The sequence shown here is derived from an EMBL/GenBank/DDBJ whole genome shotgun (WGS) entry which is preliminary data.</text>
</comment>
<sequence length="218" mass="22884">MTTTTAPTRLMLVTPPVADAEAISFRLMQAFAGGDVAAVLLRLADGDERSRIERVKRLVGPVQSNNVALVVEGPAVIATRGGADGVHLTTGPEAVAEARSSLRDERIIGAGGLRARHDAMDIGEAGVDYVMFGEPRPDGSVPPLPAVIERASWWAEIFETPCVAYVPDADAIVPLVETGAEFVALGAWAFDEGQDIRALVEQANAAIAAFAARKASAR</sequence>
<evidence type="ECO:0000313" key="3">
    <source>
        <dbReference type="Proteomes" id="UP000255207"/>
    </source>
</evidence>
<dbReference type="Pfam" id="PF02581">
    <property type="entry name" value="TMP-TENI"/>
    <property type="match status" value="1"/>
</dbReference>
<dbReference type="OrthoDB" id="7159061at2"/>
<evidence type="ECO:0000313" key="2">
    <source>
        <dbReference type="EMBL" id="RDJ19858.1"/>
    </source>
</evidence>
<dbReference type="RefSeq" id="WP_114832532.1">
    <property type="nucleotide sequence ID" value="NZ_QQTO01000021.1"/>
</dbReference>
<accession>A0A370KY13</accession>
<dbReference type="InterPro" id="IPR013785">
    <property type="entry name" value="Aldolase_TIM"/>
</dbReference>
<feature type="domain" description="Thiamine phosphate synthase/TenI" evidence="1">
    <location>
        <begin position="10"/>
        <end position="185"/>
    </location>
</feature>
<name>A0A370KY13_9HYPH</name>
<proteinExistence type="predicted"/>